<protein>
    <recommendedName>
        <fullName evidence="1">Myb-like domain-containing protein</fullName>
    </recommendedName>
</protein>
<comment type="caution">
    <text evidence="2">The sequence shown here is derived from an EMBL/GenBank/DDBJ whole genome shotgun (WGS) entry which is preliminary data.</text>
</comment>
<proteinExistence type="predicted"/>
<name>A0A9W7ASC2_9STRA</name>
<organism evidence="2 3">
    <name type="scientific">Triparma laevis f. longispina</name>
    <dbReference type="NCBI Taxonomy" id="1714387"/>
    <lineage>
        <taxon>Eukaryota</taxon>
        <taxon>Sar</taxon>
        <taxon>Stramenopiles</taxon>
        <taxon>Ochrophyta</taxon>
        <taxon>Bolidophyceae</taxon>
        <taxon>Parmales</taxon>
        <taxon>Triparmaceae</taxon>
        <taxon>Triparma</taxon>
    </lineage>
</organism>
<feature type="domain" description="Myb-like" evidence="1">
    <location>
        <begin position="56"/>
        <end position="107"/>
    </location>
</feature>
<dbReference type="SMART" id="SM00717">
    <property type="entry name" value="SANT"/>
    <property type="match status" value="3"/>
</dbReference>
<accession>A0A9W7ASC2</accession>
<dbReference type="AlphaFoldDB" id="A0A9W7ASC2"/>
<feature type="domain" description="Myb-like" evidence="1">
    <location>
        <begin position="184"/>
        <end position="222"/>
    </location>
</feature>
<feature type="domain" description="Myb-like" evidence="1">
    <location>
        <begin position="121"/>
        <end position="172"/>
    </location>
</feature>
<dbReference type="Proteomes" id="UP001165122">
    <property type="component" value="Unassembled WGS sequence"/>
</dbReference>
<dbReference type="InterPro" id="IPR001005">
    <property type="entry name" value="SANT/Myb"/>
</dbReference>
<sequence>MERIKYHQSTKHGEMVEGENMTGGNCEGLEKDAQGRVVRFCEFKPKIRRSGGGNKKAPTWTEEEVVALAEGVDLYGISYGRILKEYAVLEHRTANSLEIKYSKINPEKLVTLRAATAKKPRPNSWTAEQDTALIEGVNKYGLDFKRIQGENDILGVRTLQALEKQLSRIKPEKLIELKRALPPPAREWSPEQIAALTDAVEKHGCDFELIKKENPCLKLRTTYTLDISYSRIYLEKYKKG</sequence>
<gene>
    <name evidence="2" type="ORF">TrLO_g12821</name>
</gene>
<dbReference type="OrthoDB" id="2143914at2759"/>
<evidence type="ECO:0000313" key="2">
    <source>
        <dbReference type="EMBL" id="GMH75105.1"/>
    </source>
</evidence>
<dbReference type="EMBL" id="BRXW01000710">
    <property type="protein sequence ID" value="GMH75105.1"/>
    <property type="molecule type" value="Genomic_DNA"/>
</dbReference>
<evidence type="ECO:0000313" key="3">
    <source>
        <dbReference type="Proteomes" id="UP001165122"/>
    </source>
</evidence>
<keyword evidence="3" id="KW-1185">Reference proteome</keyword>
<dbReference type="Gene3D" id="1.10.10.60">
    <property type="entry name" value="Homeodomain-like"/>
    <property type="match status" value="1"/>
</dbReference>
<evidence type="ECO:0000259" key="1">
    <source>
        <dbReference type="SMART" id="SM00717"/>
    </source>
</evidence>
<reference evidence="3" key="1">
    <citation type="journal article" date="2023" name="Commun. Biol.">
        <title>Genome analysis of Parmales, the sister group of diatoms, reveals the evolutionary specialization of diatoms from phago-mixotrophs to photoautotrophs.</title>
        <authorList>
            <person name="Ban H."/>
            <person name="Sato S."/>
            <person name="Yoshikawa S."/>
            <person name="Yamada K."/>
            <person name="Nakamura Y."/>
            <person name="Ichinomiya M."/>
            <person name="Sato N."/>
            <person name="Blanc-Mathieu R."/>
            <person name="Endo H."/>
            <person name="Kuwata A."/>
            <person name="Ogata H."/>
        </authorList>
    </citation>
    <scope>NUCLEOTIDE SEQUENCE [LARGE SCALE GENOMIC DNA]</scope>
    <source>
        <strain evidence="3">NIES 3700</strain>
    </source>
</reference>